<dbReference type="STRING" id="1790137.AXE80_04500"/>
<dbReference type="InterPro" id="IPR014710">
    <property type="entry name" value="RmlC-like_jellyroll"/>
</dbReference>
<sequence>MLLDLTIKTYDKAIAARDIKIEPFDVNKRYTKPHRHNKYLELVYFTKGSGYHHMDLNSYQIKPPVLFVVNKEEVHHWEITTVPKGYVIIIKESFLEKTLDKHINNQFFKISKFQKIDILQKDSTLNKLFKILTKEIKSPNTPIEVIEGMLKSLLAKILLYTDITKESNVNTEDKVSQFVDLLGQILKNNVSYYANQLNVSSQNLNQLCKKKQGKTASQIIAIYMVQEIKRLLIYTDKSVGEIAYELDFKDVSHFVKYFKRHTELTPMQFKNSLKQ</sequence>
<dbReference type="KEGG" id="wfu:AXE80_04500"/>
<proteinExistence type="predicted"/>
<organism evidence="5 6">
    <name type="scientific">Wenyingzhuangia fucanilytica</name>
    <dbReference type="NCBI Taxonomy" id="1790137"/>
    <lineage>
        <taxon>Bacteria</taxon>
        <taxon>Pseudomonadati</taxon>
        <taxon>Bacteroidota</taxon>
        <taxon>Flavobacteriia</taxon>
        <taxon>Flavobacteriales</taxon>
        <taxon>Flavobacteriaceae</taxon>
        <taxon>Wenyingzhuangia</taxon>
    </lineage>
</organism>
<reference evidence="5 6" key="1">
    <citation type="submission" date="2016-02" db="EMBL/GenBank/DDBJ databases">
        <authorList>
            <person name="Wen L."/>
            <person name="He K."/>
            <person name="Yang H."/>
        </authorList>
    </citation>
    <scope>NUCLEOTIDE SEQUENCE [LARGE SCALE GENOMIC DNA]</scope>
    <source>
        <strain evidence="5 6">CZ1127</strain>
    </source>
</reference>
<dbReference type="PANTHER" id="PTHR43280:SF32">
    <property type="entry name" value="TRANSCRIPTIONAL REGULATORY PROTEIN"/>
    <property type="match status" value="1"/>
</dbReference>
<accession>A0A1B1Y491</accession>
<keyword evidence="1" id="KW-0805">Transcription regulation</keyword>
<name>A0A1B1Y491_9FLAO</name>
<keyword evidence="6" id="KW-1185">Reference proteome</keyword>
<dbReference type="SMART" id="SM00342">
    <property type="entry name" value="HTH_ARAC"/>
    <property type="match status" value="1"/>
</dbReference>
<dbReference type="Proteomes" id="UP000092967">
    <property type="component" value="Chromosome"/>
</dbReference>
<evidence type="ECO:0000256" key="3">
    <source>
        <dbReference type="ARBA" id="ARBA00023163"/>
    </source>
</evidence>
<dbReference type="PANTHER" id="PTHR43280">
    <property type="entry name" value="ARAC-FAMILY TRANSCRIPTIONAL REGULATOR"/>
    <property type="match status" value="1"/>
</dbReference>
<dbReference type="InterPro" id="IPR009057">
    <property type="entry name" value="Homeodomain-like_sf"/>
</dbReference>
<dbReference type="PROSITE" id="PS01124">
    <property type="entry name" value="HTH_ARAC_FAMILY_2"/>
    <property type="match status" value="1"/>
</dbReference>
<dbReference type="InterPro" id="IPR003313">
    <property type="entry name" value="AraC-bd"/>
</dbReference>
<evidence type="ECO:0000256" key="1">
    <source>
        <dbReference type="ARBA" id="ARBA00023015"/>
    </source>
</evidence>
<dbReference type="SUPFAM" id="SSF46689">
    <property type="entry name" value="Homeodomain-like"/>
    <property type="match status" value="1"/>
</dbReference>
<dbReference type="Gene3D" id="2.60.120.10">
    <property type="entry name" value="Jelly Rolls"/>
    <property type="match status" value="1"/>
</dbReference>
<dbReference type="GO" id="GO:0003700">
    <property type="term" value="F:DNA-binding transcription factor activity"/>
    <property type="evidence" value="ECO:0007669"/>
    <property type="project" value="InterPro"/>
</dbReference>
<gene>
    <name evidence="5" type="ORF">AXE80_04500</name>
</gene>
<dbReference type="AlphaFoldDB" id="A0A1B1Y491"/>
<dbReference type="GO" id="GO:0043565">
    <property type="term" value="F:sequence-specific DNA binding"/>
    <property type="evidence" value="ECO:0007669"/>
    <property type="project" value="InterPro"/>
</dbReference>
<protein>
    <submittedName>
        <fullName evidence="5">AraC family transcriptional regulator</fullName>
    </submittedName>
</protein>
<dbReference type="InterPro" id="IPR037923">
    <property type="entry name" value="HTH-like"/>
</dbReference>
<dbReference type="InterPro" id="IPR018060">
    <property type="entry name" value="HTH_AraC"/>
</dbReference>
<evidence type="ECO:0000256" key="2">
    <source>
        <dbReference type="ARBA" id="ARBA00023125"/>
    </source>
</evidence>
<dbReference type="Gene3D" id="1.10.10.60">
    <property type="entry name" value="Homeodomain-like"/>
    <property type="match status" value="1"/>
</dbReference>
<dbReference type="SUPFAM" id="SSF51215">
    <property type="entry name" value="Regulatory protein AraC"/>
    <property type="match status" value="1"/>
</dbReference>
<keyword evidence="3" id="KW-0804">Transcription</keyword>
<dbReference type="EMBL" id="CP014224">
    <property type="protein sequence ID" value="ANW95580.1"/>
    <property type="molecule type" value="Genomic_DNA"/>
</dbReference>
<evidence type="ECO:0000313" key="6">
    <source>
        <dbReference type="Proteomes" id="UP000092967"/>
    </source>
</evidence>
<dbReference type="Pfam" id="PF12833">
    <property type="entry name" value="HTH_18"/>
    <property type="match status" value="1"/>
</dbReference>
<evidence type="ECO:0000313" key="5">
    <source>
        <dbReference type="EMBL" id="ANW95580.1"/>
    </source>
</evidence>
<dbReference type="Pfam" id="PF02311">
    <property type="entry name" value="AraC_binding"/>
    <property type="match status" value="1"/>
</dbReference>
<evidence type="ECO:0000259" key="4">
    <source>
        <dbReference type="PROSITE" id="PS01124"/>
    </source>
</evidence>
<feature type="domain" description="HTH araC/xylS-type" evidence="4">
    <location>
        <begin position="173"/>
        <end position="272"/>
    </location>
</feature>
<keyword evidence="2" id="KW-0238">DNA-binding</keyword>